<dbReference type="Pfam" id="PF00196">
    <property type="entry name" value="GerE"/>
    <property type="match status" value="1"/>
</dbReference>
<dbReference type="eggNOG" id="COG2909">
    <property type="taxonomic scope" value="Bacteria"/>
</dbReference>
<dbReference type="CDD" id="cd06170">
    <property type="entry name" value="LuxR_C_like"/>
    <property type="match status" value="1"/>
</dbReference>
<organism evidence="5 6">
    <name type="scientific">Gordonia rhizosphera NBRC 16068</name>
    <dbReference type="NCBI Taxonomy" id="1108045"/>
    <lineage>
        <taxon>Bacteria</taxon>
        <taxon>Bacillati</taxon>
        <taxon>Actinomycetota</taxon>
        <taxon>Actinomycetes</taxon>
        <taxon>Mycobacteriales</taxon>
        <taxon>Gordoniaceae</taxon>
        <taxon>Gordonia</taxon>
    </lineage>
</organism>
<dbReference type="EMBL" id="BAHC01000119">
    <property type="protein sequence ID" value="GAB90935.1"/>
    <property type="molecule type" value="Genomic_DNA"/>
</dbReference>
<keyword evidence="1" id="KW-0805">Transcription regulation</keyword>
<keyword evidence="2" id="KW-0238">DNA-binding</keyword>
<dbReference type="GO" id="GO:0003677">
    <property type="term" value="F:DNA binding"/>
    <property type="evidence" value="ECO:0007669"/>
    <property type="project" value="UniProtKB-KW"/>
</dbReference>
<dbReference type="PANTHER" id="PTHR44688">
    <property type="entry name" value="DNA-BINDING TRANSCRIPTIONAL ACTIVATOR DEVR_DOSR"/>
    <property type="match status" value="1"/>
</dbReference>
<dbReference type="SUPFAM" id="SSF46894">
    <property type="entry name" value="C-terminal effector domain of the bipartite response regulators"/>
    <property type="match status" value="1"/>
</dbReference>
<dbReference type="InterPro" id="IPR036388">
    <property type="entry name" value="WH-like_DNA-bd_sf"/>
</dbReference>
<dbReference type="SMART" id="SM00421">
    <property type="entry name" value="HTH_LUXR"/>
    <property type="match status" value="1"/>
</dbReference>
<dbReference type="Gene3D" id="1.25.40.10">
    <property type="entry name" value="Tetratricopeptide repeat domain"/>
    <property type="match status" value="1"/>
</dbReference>
<keyword evidence="3" id="KW-0804">Transcription</keyword>
<accession>K6VVL9</accession>
<feature type="domain" description="HTH luxR-type" evidence="4">
    <location>
        <begin position="740"/>
        <end position="805"/>
    </location>
</feature>
<dbReference type="GO" id="GO:0006355">
    <property type="term" value="P:regulation of DNA-templated transcription"/>
    <property type="evidence" value="ECO:0007669"/>
    <property type="project" value="InterPro"/>
</dbReference>
<proteinExistence type="predicted"/>
<dbReference type="SUPFAM" id="SSF52540">
    <property type="entry name" value="P-loop containing nucleoside triphosphate hydrolases"/>
    <property type="match status" value="1"/>
</dbReference>
<dbReference type="PRINTS" id="PR00038">
    <property type="entry name" value="HTHLUXR"/>
</dbReference>
<dbReference type="AlphaFoldDB" id="K6VVL9"/>
<evidence type="ECO:0000313" key="6">
    <source>
        <dbReference type="Proteomes" id="UP000008363"/>
    </source>
</evidence>
<keyword evidence="6" id="KW-1185">Reference proteome</keyword>
<evidence type="ECO:0000256" key="1">
    <source>
        <dbReference type="ARBA" id="ARBA00023015"/>
    </source>
</evidence>
<dbReference type="InterPro" id="IPR059106">
    <property type="entry name" value="WHD_MalT"/>
</dbReference>
<dbReference type="Gene3D" id="1.10.10.10">
    <property type="entry name" value="Winged helix-like DNA-binding domain superfamily/Winged helix DNA-binding domain"/>
    <property type="match status" value="1"/>
</dbReference>
<name>K6VVL9_9ACTN</name>
<dbReference type="InterPro" id="IPR011990">
    <property type="entry name" value="TPR-like_helical_dom_sf"/>
</dbReference>
<reference evidence="5 6" key="1">
    <citation type="submission" date="2012-08" db="EMBL/GenBank/DDBJ databases">
        <title>Whole genome shotgun sequence of Gordonia rhizosphera NBRC 16068.</title>
        <authorList>
            <person name="Takarada H."/>
            <person name="Isaki S."/>
            <person name="Hosoyama A."/>
            <person name="Tsuchikane K."/>
            <person name="Katsumata H."/>
            <person name="Baba S."/>
            <person name="Ohji S."/>
            <person name="Yamazaki S."/>
            <person name="Fujita N."/>
        </authorList>
    </citation>
    <scope>NUCLEOTIDE SEQUENCE [LARGE SCALE GENOMIC DNA]</scope>
    <source>
        <strain evidence="5 6">NBRC 16068</strain>
    </source>
</reference>
<gene>
    <name evidence="5" type="ORF">GORHZ_119_00640</name>
</gene>
<dbReference type="PANTHER" id="PTHR44688:SF16">
    <property type="entry name" value="DNA-BINDING TRANSCRIPTIONAL ACTIVATOR DEVR_DOSR"/>
    <property type="match status" value="1"/>
</dbReference>
<dbReference type="Pfam" id="PF25873">
    <property type="entry name" value="WHD_MalT"/>
    <property type="match status" value="1"/>
</dbReference>
<evidence type="ECO:0000256" key="2">
    <source>
        <dbReference type="ARBA" id="ARBA00023125"/>
    </source>
</evidence>
<dbReference type="InterPro" id="IPR000792">
    <property type="entry name" value="Tscrpt_reg_LuxR_C"/>
</dbReference>
<comment type="caution">
    <text evidence="5">The sequence shown here is derived from an EMBL/GenBank/DDBJ whole genome shotgun (WGS) entry which is preliminary data.</text>
</comment>
<evidence type="ECO:0000259" key="4">
    <source>
        <dbReference type="PROSITE" id="PS50043"/>
    </source>
</evidence>
<dbReference type="PROSITE" id="PS50043">
    <property type="entry name" value="HTH_LUXR_2"/>
    <property type="match status" value="1"/>
</dbReference>
<dbReference type="InterPro" id="IPR016032">
    <property type="entry name" value="Sig_transdc_resp-reg_C-effctor"/>
</dbReference>
<evidence type="ECO:0000256" key="3">
    <source>
        <dbReference type="ARBA" id="ARBA00023163"/>
    </source>
</evidence>
<dbReference type="STRING" id="1108045.GORHZ_119_00640"/>
<dbReference type="Proteomes" id="UP000008363">
    <property type="component" value="Unassembled WGS sequence"/>
</dbReference>
<dbReference type="SUPFAM" id="SSF48452">
    <property type="entry name" value="TPR-like"/>
    <property type="match status" value="1"/>
</dbReference>
<protein>
    <submittedName>
        <fullName evidence="5">Putative transcriptional regulator</fullName>
    </submittedName>
</protein>
<evidence type="ECO:0000313" key="5">
    <source>
        <dbReference type="EMBL" id="GAB90935.1"/>
    </source>
</evidence>
<sequence>MIGVSTAPETGTSSTADDDVLPGHLVAVIAPAGAGKTRYLGAIADSMRAREHDAVVIDAVVSGPDAVLDALTGEIDLVCIDDAHVLAPSDELDAAVVRRIGEGRWTALAGRDILPVSWRRWLARGQAVEIGFADLLLGLEQLAALVEGAGMSAADDDLEELLRLTAGWAGPAVLCVEERRRVDGEEWPTTDAVRYIRGEVVETLPDRLRHLLNRLAYLPSLDAEVARVALESQRAAALLDEAASRQLMLLPAPGPRTTLYLPPVAATALRSDPTGPDAEELRAMRHSVSLLYERRGEWDDAVALMLDATPEHAVRQLSRMLGALEPLGRTNNTLKWFRKLPRELRAQPSGVLGLALALIQAGYAVEADELLDRSNPESWKRDELAEFLVVRALASRVRFRHSEAIDAAQGALEVIDEGLMCSASRTSFLRLLAEEQIQEVRAWQGELDPTRHTLGARNDEAPHGYHDVSLVHAMGIAAVVLCEAGRYATAAERAQSTLNIAARRGLGDSHLTTEAYLALGLIASERGDLVAARDHLEGARTSAETTLFPTTRVRIDLALAEVFARLGDRQSAQQQLDSVVKATWDTGDPVLQNRVLATSAVLQVLTRDSTQLAKTSHRLRGVRTPAMVVAARLRCALALGSTTDFSTIANDLDAAQTAATDVAAALCRAQMCRDSDPQAASEYVLRALRVAEKEDMWHTLLDVATGLEPIFARAAGAADQTTGPTPRFTRRVISYLARMAEKNQILLSARELELARYLDSRLTNGQLAEQLFISENTVKTHLRHIYQKLGVEQRDEAVRKLKELGLILDH</sequence>
<dbReference type="InterPro" id="IPR027417">
    <property type="entry name" value="P-loop_NTPase"/>
</dbReference>